<feature type="region of interest" description="Disordered" evidence="7">
    <location>
        <begin position="549"/>
        <end position="602"/>
    </location>
</feature>
<feature type="transmembrane region" description="Helical" evidence="8">
    <location>
        <begin position="206"/>
        <end position="227"/>
    </location>
</feature>
<accession>A0ABM0JHV9</accession>
<feature type="compositionally biased region" description="Polar residues" evidence="7">
    <location>
        <begin position="437"/>
        <end position="446"/>
    </location>
</feature>
<evidence type="ECO:0000256" key="1">
    <source>
        <dbReference type="ARBA" id="ARBA00004473"/>
    </source>
</evidence>
<dbReference type="InterPro" id="IPR018617">
    <property type="entry name" value="Ima1_N"/>
</dbReference>
<dbReference type="Proteomes" id="UP000694888">
    <property type="component" value="Unplaced"/>
</dbReference>
<feature type="compositionally biased region" description="Polar residues" evidence="7">
    <location>
        <begin position="377"/>
        <end position="389"/>
    </location>
</feature>
<evidence type="ECO:0000313" key="11">
    <source>
        <dbReference type="RefSeq" id="XP_005094010.1"/>
    </source>
</evidence>
<gene>
    <name evidence="11 12 13" type="primary">LOC101856165</name>
</gene>
<keyword evidence="4 8" id="KW-1133">Transmembrane helix</keyword>
<evidence type="ECO:0000256" key="5">
    <source>
        <dbReference type="ARBA" id="ARBA00023136"/>
    </source>
</evidence>
<keyword evidence="5 8" id="KW-0472">Membrane</keyword>
<name>A0ABM0JHV9_APLCA</name>
<evidence type="ECO:0000313" key="12">
    <source>
        <dbReference type="RefSeq" id="XP_005094011.1"/>
    </source>
</evidence>
<proteinExistence type="inferred from homology"/>
<keyword evidence="10" id="KW-1185">Reference proteome</keyword>
<dbReference type="GeneID" id="101856165"/>
<dbReference type="PANTHER" id="PTHR28646:SF1">
    <property type="entry name" value="TRANSMEMBRANE PROTEIN 201"/>
    <property type="match status" value="1"/>
</dbReference>
<dbReference type="InterPro" id="IPR040041">
    <property type="entry name" value="TMEM201"/>
</dbReference>
<organism evidence="10 11">
    <name type="scientific">Aplysia californica</name>
    <name type="common">California sea hare</name>
    <dbReference type="NCBI Taxonomy" id="6500"/>
    <lineage>
        <taxon>Eukaryota</taxon>
        <taxon>Metazoa</taxon>
        <taxon>Spiralia</taxon>
        <taxon>Lophotrochozoa</taxon>
        <taxon>Mollusca</taxon>
        <taxon>Gastropoda</taxon>
        <taxon>Heterobranchia</taxon>
        <taxon>Euthyneura</taxon>
        <taxon>Tectipleura</taxon>
        <taxon>Aplysiida</taxon>
        <taxon>Aplysioidea</taxon>
        <taxon>Aplysiidae</taxon>
        <taxon>Aplysia</taxon>
    </lineage>
</organism>
<sequence>MNYLYRHVEELYLLMLSWLKAWWRYLVYSELSVSCWFCDHKALIKIQQKDKWICTSCEQQNGFDETGDYVHPIETQYAVKEDLPSGAASSAEVRGLLCEACAHHQTIKVRQLAAYTPLDEGNYDEEIESYSQYLEIVYRLCQACELKVLEHLKKQDHLLLEKMEKSQVEKLREHKEMGNSDDALFKSFLTSQNTEHLPKRRYLPSFIFFFCLILAFALLVINVRLLAASTSTKLFSNSILQGYVDFLVQKLPSRTAVDTAEIIEYLGTALCFTGMFVAGRHSWYPEDALHVNLWVVCVVLSNRDVLTFLPWLAVRGAGHLIIALSTLTAAAFCVLRPRVPRNLDFISVLRRPISDLGNATSVTAEQKPIKFKRNKKGSVSQEAGSSSLHHPQRGGPDGSSLDNFLQDLNSFSLGSRKVPGASSSFWSVPAGAESSFNRSPSFASESSNEDRPCSPSGLRPVLSPSRLSFVSFGAASSSSSTTNMKSSPSPSMTSTLQKGIFGPPMGSVCDSLANNSNLSQVRQHGTQSNTSISSCVSSTYETSKIAKSVPPNIGYSPGSQHYWQNVRKPTPVRSTHDESRSTGPCDSQTSNVSTRDGRNDVKSSLGYLSKQTEKQFSTSVKRQGSFVKPADNKKMVDSIRRSSRIATKTRPWPLKKALSCSNANDKERAELAGVAARCKRNFSPTTSAVTSMKDIVNSSAATNSFRSIPSDMLLQNILEFSDDEGEVETDLCDLSESAVRQTADSSTTVGNEFL</sequence>
<dbReference type="RefSeq" id="XP_005094011.1">
    <property type="nucleotide sequence ID" value="XM_005093954.3"/>
</dbReference>
<evidence type="ECO:0000313" key="10">
    <source>
        <dbReference type="Proteomes" id="UP000694888"/>
    </source>
</evidence>
<protein>
    <submittedName>
        <fullName evidence="11 12">Transmembrane protein 201 isoform X1</fullName>
    </submittedName>
</protein>
<dbReference type="PANTHER" id="PTHR28646">
    <property type="entry name" value="TRANSMEMBRANE PROTEIN 201"/>
    <property type="match status" value="1"/>
</dbReference>
<evidence type="ECO:0000256" key="4">
    <source>
        <dbReference type="ARBA" id="ARBA00022989"/>
    </source>
</evidence>
<keyword evidence="3 8" id="KW-0812">Transmembrane</keyword>
<dbReference type="Pfam" id="PF09779">
    <property type="entry name" value="Ima1_N"/>
    <property type="match status" value="1"/>
</dbReference>
<comment type="subcellular location">
    <subcellularLocation>
        <location evidence="1">Nucleus inner membrane</location>
        <topology evidence="1">Multi-pass membrane protein</topology>
    </subcellularLocation>
</comment>
<feature type="domain" description="Ima1 N-terminal" evidence="9">
    <location>
        <begin position="33"/>
        <end position="148"/>
    </location>
</feature>
<dbReference type="RefSeq" id="XP_005094012.1">
    <property type="nucleotide sequence ID" value="XM_005093955.3"/>
</dbReference>
<keyword evidence="6" id="KW-0539">Nucleus</keyword>
<evidence type="ECO:0000256" key="6">
    <source>
        <dbReference type="ARBA" id="ARBA00023242"/>
    </source>
</evidence>
<feature type="compositionally biased region" description="Polar residues" evidence="7">
    <location>
        <begin position="581"/>
        <end position="594"/>
    </location>
</feature>
<feature type="region of interest" description="Disordered" evidence="7">
    <location>
        <begin position="370"/>
        <end position="401"/>
    </location>
</feature>
<feature type="region of interest" description="Disordered" evidence="7">
    <location>
        <begin position="437"/>
        <end position="460"/>
    </location>
</feature>
<comment type="similarity">
    <text evidence="2">Belongs to the TMEM201 family.</text>
</comment>
<evidence type="ECO:0000256" key="8">
    <source>
        <dbReference type="SAM" id="Phobius"/>
    </source>
</evidence>
<reference evidence="11 12" key="1">
    <citation type="submission" date="2025-05" db="UniProtKB">
        <authorList>
            <consortium name="RefSeq"/>
        </authorList>
    </citation>
    <scope>IDENTIFICATION</scope>
</reference>
<evidence type="ECO:0000256" key="2">
    <source>
        <dbReference type="ARBA" id="ARBA00007600"/>
    </source>
</evidence>
<dbReference type="RefSeq" id="XP_005094010.1">
    <property type="nucleotide sequence ID" value="XM_005093953.3"/>
</dbReference>
<evidence type="ECO:0000256" key="3">
    <source>
        <dbReference type="ARBA" id="ARBA00022692"/>
    </source>
</evidence>
<evidence type="ECO:0000256" key="7">
    <source>
        <dbReference type="SAM" id="MobiDB-lite"/>
    </source>
</evidence>
<evidence type="ECO:0000259" key="9">
    <source>
        <dbReference type="Pfam" id="PF09779"/>
    </source>
</evidence>
<evidence type="ECO:0000313" key="13">
    <source>
        <dbReference type="RefSeq" id="XP_005094012.1"/>
    </source>
</evidence>